<protein>
    <submittedName>
        <fullName evidence="4">Thioredoxin-1</fullName>
    </submittedName>
</protein>
<dbReference type="Gene3D" id="3.40.30.10">
    <property type="entry name" value="Glutaredoxin"/>
    <property type="match status" value="1"/>
</dbReference>
<dbReference type="PROSITE" id="PS51352">
    <property type="entry name" value="THIOREDOXIN_2"/>
    <property type="match status" value="1"/>
</dbReference>
<dbReference type="AlphaFoldDB" id="A0A518BD72"/>
<organism evidence="4 5">
    <name type="scientific">Kolteria novifilia</name>
    <dbReference type="NCBI Taxonomy" id="2527975"/>
    <lineage>
        <taxon>Bacteria</taxon>
        <taxon>Pseudomonadati</taxon>
        <taxon>Planctomycetota</taxon>
        <taxon>Planctomycetia</taxon>
        <taxon>Kolteriales</taxon>
        <taxon>Kolteriaceae</taxon>
        <taxon>Kolteria</taxon>
    </lineage>
</organism>
<dbReference type="InterPro" id="IPR036249">
    <property type="entry name" value="Thioredoxin-like_sf"/>
</dbReference>
<dbReference type="KEGG" id="knv:Pan216_58260"/>
<evidence type="ECO:0000313" key="5">
    <source>
        <dbReference type="Proteomes" id="UP000317093"/>
    </source>
</evidence>
<keyword evidence="1 2" id="KW-0732">Signal</keyword>
<sequence length="273" mass="30472" precursor="true">MSTFHKSLSLALLVGALSAVGSAQAAGVAWRDDMTSALNESRQSGKPVLMTFTASWCHYCHRMFDETFSNDRVARHINGCFVPLKVDVDANPSVARAIGVRSFPTTMVLTADQVVLRKLSGYQDVPRFLKGIDGLCPKQRPLAAKTTPLVAARAEERPEFGGVCLVSMLEEQQLRRGDERFMVREAGMTYHFASQAKADRFRADPKRYLPVAGGACVMSTGGMKGDVRHAAVYIDRLWLFSGESSRERFLAAPYRFVPEDVKREWYEAQRRSR</sequence>
<gene>
    <name evidence="4" type="primary">trxA_3</name>
    <name evidence="4" type="ORF">Pan216_58260</name>
</gene>
<dbReference type="EMBL" id="CP036279">
    <property type="protein sequence ID" value="QDU64932.1"/>
    <property type="molecule type" value="Genomic_DNA"/>
</dbReference>
<dbReference type="InterPro" id="IPR004879">
    <property type="entry name" value="Ssp411-like_TRX"/>
</dbReference>
<evidence type="ECO:0000259" key="3">
    <source>
        <dbReference type="PROSITE" id="PS51352"/>
    </source>
</evidence>
<dbReference type="PANTHER" id="PTHR15337:SF11">
    <property type="entry name" value="THIOREDOXIN DOMAIN-CONTAINING PROTEIN"/>
    <property type="match status" value="1"/>
</dbReference>
<dbReference type="SUPFAM" id="SSF52833">
    <property type="entry name" value="Thioredoxin-like"/>
    <property type="match status" value="1"/>
</dbReference>
<feature type="domain" description="Thioredoxin" evidence="3">
    <location>
        <begin position="12"/>
        <end position="137"/>
    </location>
</feature>
<proteinExistence type="predicted"/>
<evidence type="ECO:0000313" key="4">
    <source>
        <dbReference type="EMBL" id="QDU64932.1"/>
    </source>
</evidence>
<reference evidence="4 5" key="1">
    <citation type="submission" date="2019-02" db="EMBL/GenBank/DDBJ databases">
        <title>Deep-cultivation of Planctomycetes and their phenomic and genomic characterization uncovers novel biology.</title>
        <authorList>
            <person name="Wiegand S."/>
            <person name="Jogler M."/>
            <person name="Boedeker C."/>
            <person name="Pinto D."/>
            <person name="Vollmers J."/>
            <person name="Rivas-Marin E."/>
            <person name="Kohn T."/>
            <person name="Peeters S.H."/>
            <person name="Heuer A."/>
            <person name="Rast P."/>
            <person name="Oberbeckmann S."/>
            <person name="Bunk B."/>
            <person name="Jeske O."/>
            <person name="Meyerdierks A."/>
            <person name="Storesund J.E."/>
            <person name="Kallscheuer N."/>
            <person name="Luecker S."/>
            <person name="Lage O.M."/>
            <person name="Pohl T."/>
            <person name="Merkel B.J."/>
            <person name="Hornburger P."/>
            <person name="Mueller R.-W."/>
            <person name="Bruemmer F."/>
            <person name="Labrenz M."/>
            <person name="Spormann A.M."/>
            <person name="Op den Camp H."/>
            <person name="Overmann J."/>
            <person name="Amann R."/>
            <person name="Jetten M.S.M."/>
            <person name="Mascher T."/>
            <person name="Medema M.H."/>
            <person name="Devos D.P."/>
            <person name="Kaster A.-K."/>
            <person name="Ovreas L."/>
            <person name="Rohde M."/>
            <person name="Galperin M.Y."/>
            <person name="Jogler C."/>
        </authorList>
    </citation>
    <scope>NUCLEOTIDE SEQUENCE [LARGE SCALE GENOMIC DNA]</scope>
    <source>
        <strain evidence="4 5">Pan216</strain>
    </source>
</reference>
<accession>A0A518BD72</accession>
<evidence type="ECO:0000256" key="1">
    <source>
        <dbReference type="ARBA" id="ARBA00022729"/>
    </source>
</evidence>
<dbReference type="Proteomes" id="UP000317093">
    <property type="component" value="Chromosome"/>
</dbReference>
<dbReference type="Pfam" id="PF03190">
    <property type="entry name" value="Thioredox_DsbH"/>
    <property type="match status" value="1"/>
</dbReference>
<feature type="signal peptide" evidence="2">
    <location>
        <begin position="1"/>
        <end position="25"/>
    </location>
</feature>
<evidence type="ECO:0000256" key="2">
    <source>
        <dbReference type="SAM" id="SignalP"/>
    </source>
</evidence>
<name>A0A518BD72_9BACT</name>
<feature type="chain" id="PRO_5021957088" evidence="2">
    <location>
        <begin position="26"/>
        <end position="273"/>
    </location>
</feature>
<dbReference type="InterPro" id="IPR051099">
    <property type="entry name" value="AGR/TXD"/>
</dbReference>
<dbReference type="PANTHER" id="PTHR15337">
    <property type="entry name" value="ANTERIOR GRADIENT PROTEIN-RELATED"/>
    <property type="match status" value="1"/>
</dbReference>
<dbReference type="RefSeq" id="WP_419193088.1">
    <property type="nucleotide sequence ID" value="NZ_CP036279.1"/>
</dbReference>
<keyword evidence="5" id="KW-1185">Reference proteome</keyword>
<dbReference type="InterPro" id="IPR013766">
    <property type="entry name" value="Thioredoxin_domain"/>
</dbReference>